<sequence>MTVSNGSPEANNGSVAPSSPRSDGEWGRVGEDETNRESRHNVENRLKSGQDKKVELESNEEVENQDEVEIENAPPHLIRGLPSGSPKQSLEFKSGGVEPTVHSRSRLRSWSFGNVLDGFRLDKEDDSMQNSSFPNPSAFNPSPSPSRKPRNGEVESNTSSPSRLESPLSKGLPLRQGSPMPHRSPLRQGSPMPHGSPLRQGSPMPQGSPLRQGSPIMKKILTPSISFARIEGEKEEKSRMVSSMEELELKDGIKLPLIGEVRWEDLKRHAMVWLRNPKNLVLLVWIIAVAVSGAILFMVMVGMLNAVLPKKSDRDLWFEISNQILNALFTLMALYNHPIRILHLIYLIRYNPTDIIRLRRNYCKNGLRKPHEWAHILVVVLLLHLNCIAQYCLCGLNWGYRRANRPPIGVAVTLLLSFGAAAAAGIYNSLSPLGRDYFVGVDEEVAPDEVDLISDKMERAECTGHSSSIHPTLFKLHNPRYKLLEKSKSFASREGKPVLNPEWEGGVFDCYDEPTISILAILCSPCVMGFNYERLGFGNRYVHIVTFFLLLGAPYMVFNLAAINIDNSYVRTSLGVTGIVLCAFSLLYGGFWRIRIRERYNLPSYTWCCNKPKASDCFLWLFCCFCSLCQEVRTAEAYDVRNDKFFSRSLAKPQTPGSSPDHEIQDNRMPVPASLIRPLPSFPMVTIKDQNLSPGEESVRQMRDGPINSTVLSPPSRQSIDRMPDRQNT</sequence>
<feature type="compositionally biased region" description="Basic and acidic residues" evidence="1">
    <location>
        <begin position="22"/>
        <end position="56"/>
    </location>
</feature>
<dbReference type="InterPro" id="IPR021369">
    <property type="entry name" value="DUF2985"/>
</dbReference>
<feature type="compositionally biased region" description="Acidic residues" evidence="1">
    <location>
        <begin position="57"/>
        <end position="70"/>
    </location>
</feature>
<evidence type="ECO:0000256" key="2">
    <source>
        <dbReference type="SAM" id="Phobius"/>
    </source>
</evidence>
<keyword evidence="5" id="KW-1185">Reference proteome</keyword>
<feature type="transmembrane region" description="Helical" evidence="2">
    <location>
        <begin position="569"/>
        <end position="591"/>
    </location>
</feature>
<evidence type="ECO:0000313" key="3">
    <source>
        <dbReference type="EMBL" id="PNR34966.1"/>
    </source>
</evidence>
<evidence type="ECO:0000256" key="1">
    <source>
        <dbReference type="SAM" id="MobiDB-lite"/>
    </source>
</evidence>
<feature type="compositionally biased region" description="Basic and acidic residues" evidence="1">
    <location>
        <begin position="719"/>
        <end position="729"/>
    </location>
</feature>
<evidence type="ECO:0000313" key="5">
    <source>
        <dbReference type="Proteomes" id="UP000006727"/>
    </source>
</evidence>
<dbReference type="PANTHER" id="PTHR31045:SF30">
    <property type="entry name" value="PLAC8 FAMILY PROTEIN"/>
    <property type="match status" value="1"/>
</dbReference>
<dbReference type="EnsemblPlants" id="Pp3c18_8110V3.2">
    <property type="protein sequence ID" value="Pp3c18_8110V3.2"/>
    <property type="gene ID" value="Pp3c18_8110"/>
</dbReference>
<reference evidence="3 5" key="1">
    <citation type="journal article" date="2008" name="Science">
        <title>The Physcomitrella genome reveals evolutionary insights into the conquest of land by plants.</title>
        <authorList>
            <person name="Rensing S."/>
            <person name="Lang D."/>
            <person name="Zimmer A."/>
            <person name="Terry A."/>
            <person name="Salamov A."/>
            <person name="Shapiro H."/>
            <person name="Nishiyama T."/>
            <person name="Perroud P.-F."/>
            <person name="Lindquist E."/>
            <person name="Kamisugi Y."/>
            <person name="Tanahashi T."/>
            <person name="Sakakibara K."/>
            <person name="Fujita T."/>
            <person name="Oishi K."/>
            <person name="Shin-I T."/>
            <person name="Kuroki Y."/>
            <person name="Toyoda A."/>
            <person name="Suzuki Y."/>
            <person name="Hashimoto A."/>
            <person name="Yamaguchi K."/>
            <person name="Sugano A."/>
            <person name="Kohara Y."/>
            <person name="Fujiyama A."/>
            <person name="Anterola A."/>
            <person name="Aoki S."/>
            <person name="Ashton N."/>
            <person name="Barbazuk W.B."/>
            <person name="Barker E."/>
            <person name="Bennetzen J."/>
            <person name="Bezanilla M."/>
            <person name="Blankenship R."/>
            <person name="Cho S.H."/>
            <person name="Dutcher S."/>
            <person name="Estelle M."/>
            <person name="Fawcett J.A."/>
            <person name="Gundlach H."/>
            <person name="Hanada K."/>
            <person name="Heyl A."/>
            <person name="Hicks K.A."/>
            <person name="Hugh J."/>
            <person name="Lohr M."/>
            <person name="Mayer K."/>
            <person name="Melkozernov A."/>
            <person name="Murata T."/>
            <person name="Nelson D."/>
            <person name="Pils B."/>
            <person name="Prigge M."/>
            <person name="Reiss B."/>
            <person name="Renner T."/>
            <person name="Rombauts S."/>
            <person name="Rushton P."/>
            <person name="Sanderfoot A."/>
            <person name="Schween G."/>
            <person name="Shiu S.-H."/>
            <person name="Stueber K."/>
            <person name="Theodoulou F.L."/>
            <person name="Tu H."/>
            <person name="Van de Peer Y."/>
            <person name="Verrier P.J."/>
            <person name="Waters E."/>
            <person name="Wood A."/>
            <person name="Yang L."/>
            <person name="Cove D."/>
            <person name="Cuming A."/>
            <person name="Hasebe M."/>
            <person name="Lucas S."/>
            <person name="Mishler D.B."/>
            <person name="Reski R."/>
            <person name="Grigoriev I."/>
            <person name="Quatrano R.S."/>
            <person name="Boore J.L."/>
        </authorList>
    </citation>
    <scope>NUCLEOTIDE SEQUENCE [LARGE SCALE GENOMIC DNA]</scope>
    <source>
        <strain evidence="4 5">cv. Gransden 2004</strain>
    </source>
</reference>
<feature type="compositionally biased region" description="Polar residues" evidence="1">
    <location>
        <begin position="1"/>
        <end position="21"/>
    </location>
</feature>
<dbReference type="PaxDb" id="3218-PP1S19_14V6.1"/>
<feature type="transmembrane region" description="Helical" evidence="2">
    <location>
        <begin position="280"/>
        <end position="304"/>
    </location>
</feature>
<feature type="compositionally biased region" description="Polar residues" evidence="1">
    <location>
        <begin position="154"/>
        <end position="163"/>
    </location>
</feature>
<dbReference type="FunCoup" id="A0A2K1J0A7">
    <property type="interactions" value="2363"/>
</dbReference>
<dbReference type="RefSeq" id="XP_024402538.1">
    <property type="nucleotide sequence ID" value="XM_024546770.2"/>
</dbReference>
<dbReference type="Gramene" id="Pp3c18_8110V3.2">
    <property type="protein sequence ID" value="Pp3c18_8110V3.2"/>
    <property type="gene ID" value="Pp3c18_8110"/>
</dbReference>
<keyword evidence="2" id="KW-0812">Transmembrane</keyword>
<protein>
    <recommendedName>
        <fullName evidence="6">PLAC8 family protein</fullName>
    </recommendedName>
</protein>
<accession>A0A2K1J0A7</accession>
<feature type="compositionally biased region" description="Polar residues" evidence="1">
    <location>
        <begin position="707"/>
        <end position="718"/>
    </location>
</feature>
<dbReference type="AlphaFoldDB" id="A0A2K1J0A7"/>
<name>A0A2K1J0A7_PHYPA</name>
<dbReference type="EnsemblPlants" id="Pp3c18_8110V3.1">
    <property type="protein sequence ID" value="Pp3c18_8110V3.1"/>
    <property type="gene ID" value="Pp3c18_8110"/>
</dbReference>
<dbReference type="Pfam" id="PF11204">
    <property type="entry name" value="DUF2985"/>
    <property type="match status" value="1"/>
</dbReference>
<feature type="transmembrane region" description="Helical" evidence="2">
    <location>
        <begin position="408"/>
        <end position="427"/>
    </location>
</feature>
<dbReference type="GO" id="GO:0009975">
    <property type="term" value="F:cyclase activity"/>
    <property type="evidence" value="ECO:0000318"/>
    <property type="project" value="GO_Central"/>
</dbReference>
<organism evidence="3">
    <name type="scientific">Physcomitrium patens</name>
    <name type="common">Spreading-leaved earth moss</name>
    <name type="synonym">Physcomitrella patens</name>
    <dbReference type="NCBI Taxonomy" id="3218"/>
    <lineage>
        <taxon>Eukaryota</taxon>
        <taxon>Viridiplantae</taxon>
        <taxon>Streptophyta</taxon>
        <taxon>Embryophyta</taxon>
        <taxon>Bryophyta</taxon>
        <taxon>Bryophytina</taxon>
        <taxon>Bryopsida</taxon>
        <taxon>Funariidae</taxon>
        <taxon>Funariales</taxon>
        <taxon>Funariaceae</taxon>
        <taxon>Physcomitrium</taxon>
    </lineage>
</organism>
<evidence type="ECO:0008006" key="6">
    <source>
        <dbReference type="Google" id="ProtNLM"/>
    </source>
</evidence>
<dbReference type="PANTHER" id="PTHR31045">
    <property type="entry name" value="PLAC8 FAMILY PROTEIN-RELATED"/>
    <property type="match status" value="1"/>
</dbReference>
<feature type="region of interest" description="Disordered" evidence="1">
    <location>
        <begin position="1"/>
        <end position="215"/>
    </location>
</feature>
<feature type="transmembrane region" description="Helical" evidence="2">
    <location>
        <begin position="373"/>
        <end position="396"/>
    </location>
</feature>
<dbReference type="STRING" id="3218.A0A2K1J0A7"/>
<reference evidence="4" key="3">
    <citation type="submission" date="2020-12" db="UniProtKB">
        <authorList>
            <consortium name="EnsemblPlants"/>
        </authorList>
    </citation>
    <scope>IDENTIFICATION</scope>
</reference>
<dbReference type="KEGG" id="ppp:112295337"/>
<dbReference type="Gramene" id="Pp3c18_8110V3.1">
    <property type="protein sequence ID" value="Pp3c18_8110V3.1"/>
    <property type="gene ID" value="Pp3c18_8110"/>
</dbReference>
<dbReference type="GO" id="GO:0051762">
    <property type="term" value="P:sesquiterpene biosynthetic process"/>
    <property type="evidence" value="ECO:0000318"/>
    <property type="project" value="GO_Central"/>
</dbReference>
<dbReference type="Proteomes" id="UP000006727">
    <property type="component" value="Chromosome 18"/>
</dbReference>
<dbReference type="Pfam" id="PF04749">
    <property type="entry name" value="PLAC8"/>
    <property type="match status" value="1"/>
</dbReference>
<feature type="compositionally biased region" description="Low complexity" evidence="1">
    <location>
        <begin position="130"/>
        <end position="141"/>
    </location>
</feature>
<dbReference type="NCBIfam" id="TIGR01571">
    <property type="entry name" value="A_thal_Cys_rich"/>
    <property type="match status" value="1"/>
</dbReference>
<dbReference type="EMBL" id="ABEU02000018">
    <property type="protein sequence ID" value="PNR34966.1"/>
    <property type="molecule type" value="Genomic_DNA"/>
</dbReference>
<dbReference type="GeneID" id="112295337"/>
<gene>
    <name evidence="4" type="primary">LOC112295337</name>
    <name evidence="3" type="ORF">PHYPA_022865</name>
</gene>
<keyword evidence="2" id="KW-0472">Membrane</keyword>
<feature type="region of interest" description="Disordered" evidence="1">
    <location>
        <begin position="693"/>
        <end position="729"/>
    </location>
</feature>
<feature type="transmembrane region" description="Helical" evidence="2">
    <location>
        <begin position="544"/>
        <end position="563"/>
    </location>
</feature>
<evidence type="ECO:0000313" key="4">
    <source>
        <dbReference type="EnsemblPlants" id="Pp3c18_8110V3.1"/>
    </source>
</evidence>
<keyword evidence="2" id="KW-1133">Transmembrane helix</keyword>
<proteinExistence type="predicted"/>
<dbReference type="InterPro" id="IPR006461">
    <property type="entry name" value="PLAC_motif_containing"/>
</dbReference>
<reference evidence="3 5" key="2">
    <citation type="journal article" date="2018" name="Plant J.">
        <title>The Physcomitrella patens chromosome-scale assembly reveals moss genome structure and evolution.</title>
        <authorList>
            <person name="Lang D."/>
            <person name="Ullrich K.K."/>
            <person name="Murat F."/>
            <person name="Fuchs J."/>
            <person name="Jenkins J."/>
            <person name="Haas F.B."/>
            <person name="Piednoel M."/>
            <person name="Gundlach H."/>
            <person name="Van Bel M."/>
            <person name="Meyberg R."/>
            <person name="Vives C."/>
            <person name="Morata J."/>
            <person name="Symeonidi A."/>
            <person name="Hiss M."/>
            <person name="Muchero W."/>
            <person name="Kamisugi Y."/>
            <person name="Saleh O."/>
            <person name="Blanc G."/>
            <person name="Decker E.L."/>
            <person name="van Gessel N."/>
            <person name="Grimwood J."/>
            <person name="Hayes R.D."/>
            <person name="Graham S.W."/>
            <person name="Gunter L.E."/>
            <person name="McDaniel S.F."/>
            <person name="Hoernstein S.N.W."/>
            <person name="Larsson A."/>
            <person name="Li F.W."/>
            <person name="Perroud P.F."/>
            <person name="Phillips J."/>
            <person name="Ranjan P."/>
            <person name="Rokshar D.S."/>
            <person name="Rothfels C.J."/>
            <person name="Schneider L."/>
            <person name="Shu S."/>
            <person name="Stevenson D.W."/>
            <person name="Thummler F."/>
            <person name="Tillich M."/>
            <person name="Villarreal Aguilar J.C."/>
            <person name="Widiez T."/>
            <person name="Wong G.K."/>
            <person name="Wymore A."/>
            <person name="Zhang Y."/>
            <person name="Zimmer A.D."/>
            <person name="Quatrano R.S."/>
            <person name="Mayer K.F.X."/>
            <person name="Goodstein D."/>
            <person name="Casacuberta J.M."/>
            <person name="Vandepoele K."/>
            <person name="Reski R."/>
            <person name="Cuming A.C."/>
            <person name="Tuskan G.A."/>
            <person name="Maumus F."/>
            <person name="Salse J."/>
            <person name="Schmutz J."/>
            <person name="Rensing S.A."/>
        </authorList>
    </citation>
    <scope>NUCLEOTIDE SEQUENCE [LARGE SCALE GENOMIC DNA]</scope>
    <source>
        <strain evidence="4 5">cv. Gransden 2004</strain>
    </source>
</reference>
<dbReference type="OrthoDB" id="6407410at2759"/>